<keyword evidence="1" id="KW-0812">Transmembrane</keyword>
<evidence type="ECO:0000313" key="2">
    <source>
        <dbReference type="EMBL" id="EPB87821.1"/>
    </source>
</evidence>
<gene>
    <name evidence="2" type="ORF">HMPREF1544_05350</name>
</gene>
<reference evidence="3" key="1">
    <citation type="submission" date="2013-05" db="EMBL/GenBank/DDBJ databases">
        <title>The Genome sequence of Mucor circinelloides f. circinelloides 1006PhL.</title>
        <authorList>
            <consortium name="The Broad Institute Genomics Platform"/>
            <person name="Cuomo C."/>
            <person name="Earl A."/>
            <person name="Findley K."/>
            <person name="Lee S.C."/>
            <person name="Walker B."/>
            <person name="Young S."/>
            <person name="Zeng Q."/>
            <person name="Gargeya S."/>
            <person name="Fitzgerald M."/>
            <person name="Haas B."/>
            <person name="Abouelleil A."/>
            <person name="Allen A.W."/>
            <person name="Alvarado L."/>
            <person name="Arachchi H.M."/>
            <person name="Berlin A.M."/>
            <person name="Chapman S.B."/>
            <person name="Gainer-Dewar J."/>
            <person name="Goldberg J."/>
            <person name="Griggs A."/>
            <person name="Gujja S."/>
            <person name="Hansen M."/>
            <person name="Howarth C."/>
            <person name="Imamovic A."/>
            <person name="Ireland A."/>
            <person name="Larimer J."/>
            <person name="McCowan C."/>
            <person name="Murphy C."/>
            <person name="Pearson M."/>
            <person name="Poon T.W."/>
            <person name="Priest M."/>
            <person name="Roberts A."/>
            <person name="Saif S."/>
            <person name="Shea T."/>
            <person name="Sisk P."/>
            <person name="Sykes S."/>
            <person name="Wortman J."/>
            <person name="Nusbaum C."/>
            <person name="Birren B."/>
        </authorList>
    </citation>
    <scope>NUCLEOTIDE SEQUENCE [LARGE SCALE GENOMIC DNA]</scope>
    <source>
        <strain evidence="3">1006PhL</strain>
    </source>
</reference>
<dbReference type="OrthoDB" id="2242533at2759"/>
<dbReference type="OMA" id="ECALNDY"/>
<keyword evidence="1" id="KW-0472">Membrane</keyword>
<organism evidence="2 3">
    <name type="scientific">Mucor circinelloides f. circinelloides (strain 1006PhL)</name>
    <name type="common">Mucormycosis agent</name>
    <name type="synonym">Calyptromyces circinelloides</name>
    <dbReference type="NCBI Taxonomy" id="1220926"/>
    <lineage>
        <taxon>Eukaryota</taxon>
        <taxon>Fungi</taxon>
        <taxon>Fungi incertae sedis</taxon>
        <taxon>Mucoromycota</taxon>
        <taxon>Mucoromycotina</taxon>
        <taxon>Mucoromycetes</taxon>
        <taxon>Mucorales</taxon>
        <taxon>Mucorineae</taxon>
        <taxon>Mucoraceae</taxon>
        <taxon>Mucor</taxon>
    </lineage>
</organism>
<feature type="transmembrane region" description="Helical" evidence="1">
    <location>
        <begin position="180"/>
        <end position="203"/>
    </location>
</feature>
<dbReference type="Proteomes" id="UP000014254">
    <property type="component" value="Unassembled WGS sequence"/>
</dbReference>
<evidence type="ECO:0000256" key="1">
    <source>
        <dbReference type="SAM" id="Phobius"/>
    </source>
</evidence>
<dbReference type="STRING" id="1220926.S2JC35"/>
<dbReference type="AlphaFoldDB" id="S2JC35"/>
<sequence>MKKYPYMLMKPPTKKVTESDYLRCIWSRILEALFPPEKNLIRNKSGESISSASNTNKNEQYVGAASVKSLKIDFRLLVDVSESEIDVGAGECALNDYDDKAITDEGKLARETKDALDEIIKLVPEDLNDTTCWGMQIAGSHCTMTSIHLDSQGIYVNMHRHSFNIPSSHYLLENFGPAGALLLSCLSALAISVVQVLLIILLMNTN</sequence>
<proteinExistence type="predicted"/>
<evidence type="ECO:0000313" key="3">
    <source>
        <dbReference type="Proteomes" id="UP000014254"/>
    </source>
</evidence>
<accession>S2JC35</accession>
<dbReference type="InParanoid" id="S2JC35"/>
<name>S2JC35_MUCC1</name>
<dbReference type="VEuPathDB" id="FungiDB:HMPREF1544_05350"/>
<protein>
    <submittedName>
        <fullName evidence="2">Uncharacterized protein</fullName>
    </submittedName>
</protein>
<dbReference type="EMBL" id="KE123961">
    <property type="protein sequence ID" value="EPB87821.1"/>
    <property type="molecule type" value="Genomic_DNA"/>
</dbReference>
<keyword evidence="1" id="KW-1133">Transmembrane helix</keyword>
<keyword evidence="3" id="KW-1185">Reference proteome</keyword>